<dbReference type="AlphaFoldDB" id="A0A0A9FZ85"/>
<organism evidence="1">
    <name type="scientific">Arundo donax</name>
    <name type="common">Giant reed</name>
    <name type="synonym">Donax arundinaceus</name>
    <dbReference type="NCBI Taxonomy" id="35708"/>
    <lineage>
        <taxon>Eukaryota</taxon>
        <taxon>Viridiplantae</taxon>
        <taxon>Streptophyta</taxon>
        <taxon>Embryophyta</taxon>
        <taxon>Tracheophyta</taxon>
        <taxon>Spermatophyta</taxon>
        <taxon>Magnoliopsida</taxon>
        <taxon>Liliopsida</taxon>
        <taxon>Poales</taxon>
        <taxon>Poaceae</taxon>
        <taxon>PACMAD clade</taxon>
        <taxon>Arundinoideae</taxon>
        <taxon>Arundineae</taxon>
        <taxon>Arundo</taxon>
    </lineage>
</organism>
<evidence type="ECO:0000313" key="1">
    <source>
        <dbReference type="EMBL" id="JAE15591.1"/>
    </source>
</evidence>
<accession>A0A0A9FZ85</accession>
<reference evidence="1" key="1">
    <citation type="submission" date="2014-09" db="EMBL/GenBank/DDBJ databases">
        <authorList>
            <person name="Magalhaes I.L.F."/>
            <person name="Oliveira U."/>
            <person name="Santos F.R."/>
            <person name="Vidigal T.H.D.A."/>
            <person name="Brescovit A.D."/>
            <person name="Santos A.J."/>
        </authorList>
    </citation>
    <scope>NUCLEOTIDE SEQUENCE</scope>
    <source>
        <tissue evidence="1">Shoot tissue taken approximately 20 cm above the soil surface</tissue>
    </source>
</reference>
<dbReference type="EMBL" id="GBRH01182305">
    <property type="protein sequence ID" value="JAE15591.1"/>
    <property type="molecule type" value="Transcribed_RNA"/>
</dbReference>
<sequence>MPSDIISLKMSSACISHPCCASPAIIDPQDIRFLSLIL</sequence>
<name>A0A0A9FZ85_ARUDO</name>
<proteinExistence type="predicted"/>
<reference evidence="1" key="2">
    <citation type="journal article" date="2015" name="Data Brief">
        <title>Shoot transcriptome of the giant reed, Arundo donax.</title>
        <authorList>
            <person name="Barrero R.A."/>
            <person name="Guerrero F.D."/>
            <person name="Moolhuijzen P."/>
            <person name="Goolsby J.A."/>
            <person name="Tidwell J."/>
            <person name="Bellgard S.E."/>
            <person name="Bellgard M.I."/>
        </authorList>
    </citation>
    <scope>NUCLEOTIDE SEQUENCE</scope>
    <source>
        <tissue evidence="1">Shoot tissue taken approximately 20 cm above the soil surface</tissue>
    </source>
</reference>
<protein>
    <submittedName>
        <fullName evidence="1">Uncharacterized protein</fullName>
    </submittedName>
</protein>